<dbReference type="STRING" id="1122170.GCA_000701265_00690"/>
<dbReference type="AlphaFoldDB" id="A0A378LUU5"/>
<organism evidence="1 2">
    <name type="scientific">Legionella wadsworthii</name>
    <dbReference type="NCBI Taxonomy" id="28088"/>
    <lineage>
        <taxon>Bacteria</taxon>
        <taxon>Pseudomonadati</taxon>
        <taxon>Pseudomonadota</taxon>
        <taxon>Gammaproteobacteria</taxon>
        <taxon>Legionellales</taxon>
        <taxon>Legionellaceae</taxon>
        <taxon>Legionella</taxon>
    </lineage>
</organism>
<evidence type="ECO:0000313" key="2">
    <source>
        <dbReference type="Proteomes" id="UP000255297"/>
    </source>
</evidence>
<dbReference type="Pfam" id="PF04315">
    <property type="entry name" value="EpmC"/>
    <property type="match status" value="1"/>
</dbReference>
<dbReference type="InterPro" id="IPR007411">
    <property type="entry name" value="EpmC"/>
</dbReference>
<proteinExistence type="predicted"/>
<dbReference type="EMBL" id="UGPB01000001">
    <property type="protein sequence ID" value="STY29599.1"/>
    <property type="molecule type" value="Genomic_DNA"/>
</dbReference>
<sequence>MYKFVSEMRLVHLYQDLITIFDECFGQEYNTRLLKGDDEPIYIPAGERHSYHGLYFAHGFFSSALHECSHWLIAGEERRKQVDFGYWYMPDGRTEAQQALFQQVEVKPQALEWILSKATGYKFYISNDNLNGEETDTIAFKKAVYEQVMHYCRQGLPSRAKKFRDALCLFYNQSMTFRSEDFSFEEL</sequence>
<dbReference type="Proteomes" id="UP000255297">
    <property type="component" value="Unassembled WGS sequence"/>
</dbReference>
<keyword evidence="2" id="KW-1185">Reference proteome</keyword>
<accession>A0A378LUU5</accession>
<protein>
    <submittedName>
        <fullName evidence="1">Transporting ATPase</fullName>
    </submittedName>
</protein>
<reference evidence="1 2" key="1">
    <citation type="submission" date="2018-06" db="EMBL/GenBank/DDBJ databases">
        <authorList>
            <consortium name="Pathogen Informatics"/>
            <person name="Doyle S."/>
        </authorList>
    </citation>
    <scope>NUCLEOTIDE SEQUENCE [LARGE SCALE GENOMIC DNA]</scope>
    <source>
        <strain evidence="1 2">NCTC11532</strain>
    </source>
</reference>
<gene>
    <name evidence="1" type="ORF">NCTC11532_01796</name>
</gene>
<name>A0A378LUU5_9GAMM</name>
<evidence type="ECO:0000313" key="1">
    <source>
        <dbReference type="EMBL" id="STY29599.1"/>
    </source>
</evidence>